<dbReference type="OrthoDB" id="9808770at2"/>
<proteinExistence type="inferred from homology"/>
<evidence type="ECO:0000256" key="3">
    <source>
        <dbReference type="ARBA" id="ARBA00023015"/>
    </source>
</evidence>
<dbReference type="RefSeq" id="WP_095035974.1">
    <property type="nucleotide sequence ID" value="NZ_NQKQ01000005.1"/>
</dbReference>
<dbReference type="AlphaFoldDB" id="A0A267AMI6"/>
<dbReference type="InterPro" id="IPR000524">
    <property type="entry name" value="Tscrpt_reg_HTH_GntR"/>
</dbReference>
<evidence type="ECO:0000259" key="7">
    <source>
        <dbReference type="PROSITE" id="PS50949"/>
    </source>
</evidence>
<dbReference type="InterPro" id="IPR015424">
    <property type="entry name" value="PyrdxlP-dep_Trfase"/>
</dbReference>
<dbReference type="SMART" id="SM00345">
    <property type="entry name" value="HTH_GNTR"/>
    <property type="match status" value="1"/>
</dbReference>
<evidence type="ECO:0000313" key="8">
    <source>
        <dbReference type="EMBL" id="PAA13810.1"/>
    </source>
</evidence>
<evidence type="ECO:0000256" key="1">
    <source>
        <dbReference type="ARBA" id="ARBA00005384"/>
    </source>
</evidence>
<keyword evidence="5" id="KW-0804">Transcription</keyword>
<comment type="caution">
    <text evidence="8">The sequence shown here is derived from an EMBL/GenBank/DDBJ whole genome shotgun (WGS) entry which is preliminary data.</text>
</comment>
<dbReference type="GO" id="GO:0003677">
    <property type="term" value="F:DNA binding"/>
    <property type="evidence" value="ECO:0007669"/>
    <property type="project" value="UniProtKB-KW"/>
</dbReference>
<organism evidence="8 9">
    <name type="scientific">Pseudomonas fragi</name>
    <dbReference type="NCBI Taxonomy" id="296"/>
    <lineage>
        <taxon>Bacteria</taxon>
        <taxon>Pseudomonadati</taxon>
        <taxon>Pseudomonadota</taxon>
        <taxon>Gammaproteobacteria</taxon>
        <taxon>Pseudomonadales</taxon>
        <taxon>Pseudomonadaceae</taxon>
        <taxon>Pseudomonas</taxon>
    </lineage>
</organism>
<feature type="region of interest" description="Disordered" evidence="6">
    <location>
        <begin position="492"/>
        <end position="514"/>
    </location>
</feature>
<dbReference type="InterPro" id="IPR036388">
    <property type="entry name" value="WH-like_DNA-bd_sf"/>
</dbReference>
<dbReference type="InterPro" id="IPR004839">
    <property type="entry name" value="Aminotransferase_I/II_large"/>
</dbReference>
<dbReference type="Gene3D" id="3.40.640.10">
    <property type="entry name" value="Type I PLP-dependent aspartate aminotransferase-like (Major domain)"/>
    <property type="match status" value="1"/>
</dbReference>
<keyword evidence="2" id="KW-0663">Pyridoxal phosphate</keyword>
<evidence type="ECO:0000256" key="4">
    <source>
        <dbReference type="ARBA" id="ARBA00023125"/>
    </source>
</evidence>
<dbReference type="EMBL" id="NQKQ01000005">
    <property type="protein sequence ID" value="PAA13810.1"/>
    <property type="molecule type" value="Genomic_DNA"/>
</dbReference>
<gene>
    <name evidence="8" type="ORF">CJU81_06510</name>
</gene>
<dbReference type="Gene3D" id="1.10.10.10">
    <property type="entry name" value="Winged helix-like DNA-binding domain superfamily/Winged helix DNA-binding domain"/>
    <property type="match status" value="1"/>
</dbReference>
<dbReference type="GO" id="GO:0030170">
    <property type="term" value="F:pyridoxal phosphate binding"/>
    <property type="evidence" value="ECO:0007669"/>
    <property type="project" value="InterPro"/>
</dbReference>
<evidence type="ECO:0000256" key="5">
    <source>
        <dbReference type="ARBA" id="ARBA00023163"/>
    </source>
</evidence>
<name>A0A267AMI6_PSEFR</name>
<dbReference type="GO" id="GO:0003700">
    <property type="term" value="F:DNA-binding transcription factor activity"/>
    <property type="evidence" value="ECO:0007669"/>
    <property type="project" value="InterPro"/>
</dbReference>
<dbReference type="Pfam" id="PF00155">
    <property type="entry name" value="Aminotran_1_2"/>
    <property type="match status" value="1"/>
</dbReference>
<keyword evidence="4" id="KW-0238">DNA-binding</keyword>
<dbReference type="CDD" id="cd00609">
    <property type="entry name" value="AAT_like"/>
    <property type="match status" value="1"/>
</dbReference>
<accession>A0A267AMI6</accession>
<sequence length="514" mass="58221">MLERYFRPFEAGRGLQEQLRENLLSAILDGAMPPSEPMPSSRKLCELLRVSRNTVVLVYEQLVQDGYLIPSDRRGYFINEKYLRQQLNVSLKPATQKIFERPDHAPDWEARLQSSSSQLRAIVKPRNWREYRYPFIYGQVEADEQTAARWRDCSRIASTGAHMRSWVDDQVMLDDPLLVEQIVQRVLPKRGISVSAQEVMITIGTQNSLYMLARLLGRPGLVVGLEEPGYVDARNIFGLSGCELKPLRIDRQGLVVNEQLADCEMIFCTPSHQSPTGVTMPLYRRLELLASARERDFLIIEDDYENEQNFLGSNHPALKSFDDSGRVIYLGSLTKSLLPGVRLGFIAADAELIHELRALRRYIYRHPPSNNQRTLALFLSMGHYDAHARRLRDRLARKWRVISRAMAEHLPQLNASGMAGGSSLWVSCPPDVDAWVLQRLVARRGVLIEPGDIHYLSEQRPLNCFRLGFGAIAEELIEPGIAALGEAWREMQGASKAPHPNPLPEGEGTDCGRS</sequence>
<evidence type="ECO:0000313" key="9">
    <source>
        <dbReference type="Proteomes" id="UP000215861"/>
    </source>
</evidence>
<dbReference type="InterPro" id="IPR036390">
    <property type="entry name" value="WH_DNA-bd_sf"/>
</dbReference>
<dbReference type="Proteomes" id="UP000215861">
    <property type="component" value="Unassembled WGS sequence"/>
</dbReference>
<protein>
    <submittedName>
        <fullName evidence="8">GntR family transcriptional regulator</fullName>
    </submittedName>
</protein>
<evidence type="ECO:0000256" key="2">
    <source>
        <dbReference type="ARBA" id="ARBA00022898"/>
    </source>
</evidence>
<evidence type="ECO:0000256" key="6">
    <source>
        <dbReference type="SAM" id="MobiDB-lite"/>
    </source>
</evidence>
<reference evidence="8 9" key="1">
    <citation type="submission" date="2017-08" db="EMBL/GenBank/DDBJ databases">
        <title>Genomic and metabolic characterisation of spoilage-associated Pseudomonas species.</title>
        <authorList>
            <person name="Stanborough T."/>
            <person name="Fegan N."/>
            <person name="Powell S.M."/>
            <person name="Singh T."/>
            <person name="Tamplin M.L."/>
            <person name="Chandry P.S."/>
        </authorList>
    </citation>
    <scope>NUCLEOTIDE SEQUENCE [LARGE SCALE GENOMIC DNA]</scope>
    <source>
        <strain evidence="8 9">F1801</strain>
    </source>
</reference>
<dbReference type="Pfam" id="PF00392">
    <property type="entry name" value="GntR"/>
    <property type="match status" value="1"/>
</dbReference>
<keyword evidence="3" id="KW-0805">Transcription regulation</keyword>
<dbReference type="PANTHER" id="PTHR46577:SF1">
    <property type="entry name" value="HTH-TYPE TRANSCRIPTIONAL REGULATORY PROTEIN GABR"/>
    <property type="match status" value="1"/>
</dbReference>
<feature type="domain" description="HTH gntR-type" evidence="7">
    <location>
        <begin position="13"/>
        <end position="81"/>
    </location>
</feature>
<dbReference type="SUPFAM" id="SSF53383">
    <property type="entry name" value="PLP-dependent transferases"/>
    <property type="match status" value="1"/>
</dbReference>
<dbReference type="SUPFAM" id="SSF46785">
    <property type="entry name" value="Winged helix' DNA-binding domain"/>
    <property type="match status" value="1"/>
</dbReference>
<comment type="similarity">
    <text evidence="1">In the C-terminal section; belongs to the class-I pyridoxal-phosphate-dependent aminotransferase family.</text>
</comment>
<dbReference type="CDD" id="cd07377">
    <property type="entry name" value="WHTH_GntR"/>
    <property type="match status" value="1"/>
</dbReference>
<dbReference type="InterPro" id="IPR051446">
    <property type="entry name" value="HTH_trans_reg/aminotransferase"/>
</dbReference>
<dbReference type="InterPro" id="IPR015421">
    <property type="entry name" value="PyrdxlP-dep_Trfase_major"/>
</dbReference>
<dbReference type="PROSITE" id="PS50949">
    <property type="entry name" value="HTH_GNTR"/>
    <property type="match status" value="1"/>
</dbReference>
<dbReference type="PANTHER" id="PTHR46577">
    <property type="entry name" value="HTH-TYPE TRANSCRIPTIONAL REGULATORY PROTEIN GABR"/>
    <property type="match status" value="1"/>
</dbReference>